<name>A0A919W1V4_9ACTN</name>
<dbReference type="GO" id="GO:0005524">
    <property type="term" value="F:ATP binding"/>
    <property type="evidence" value="ECO:0007669"/>
    <property type="project" value="UniProtKB-KW"/>
</dbReference>
<evidence type="ECO:0000256" key="6">
    <source>
        <dbReference type="ARBA" id="ARBA00022777"/>
    </source>
</evidence>
<dbReference type="PANTHER" id="PTHR24421:SF10">
    <property type="entry name" value="NITRATE_NITRITE SENSOR PROTEIN NARQ"/>
    <property type="match status" value="1"/>
</dbReference>
<evidence type="ECO:0000256" key="10">
    <source>
        <dbReference type="SAM" id="Phobius"/>
    </source>
</evidence>
<dbReference type="InterPro" id="IPR050482">
    <property type="entry name" value="Sensor_HK_TwoCompSys"/>
</dbReference>
<accession>A0A919W1V4</accession>
<comment type="caution">
    <text evidence="13">The sequence shown here is derived from an EMBL/GenBank/DDBJ whole genome shotgun (WGS) entry which is preliminary data.</text>
</comment>
<feature type="transmembrane region" description="Helical" evidence="10">
    <location>
        <begin position="98"/>
        <end position="131"/>
    </location>
</feature>
<keyword evidence="10" id="KW-1133">Transmembrane helix</keyword>
<dbReference type="EMBL" id="BOQN01000038">
    <property type="protein sequence ID" value="GIM90874.1"/>
    <property type="molecule type" value="Genomic_DNA"/>
</dbReference>
<keyword evidence="6" id="KW-0418">Kinase</keyword>
<dbReference type="Gene3D" id="3.30.565.10">
    <property type="entry name" value="Histidine kinase-like ATPase, C-terminal domain"/>
    <property type="match status" value="1"/>
</dbReference>
<dbReference type="AlphaFoldDB" id="A0A919W1V4"/>
<feature type="region of interest" description="Disordered" evidence="9">
    <location>
        <begin position="339"/>
        <end position="402"/>
    </location>
</feature>
<dbReference type="GO" id="GO:0046983">
    <property type="term" value="F:protein dimerization activity"/>
    <property type="evidence" value="ECO:0007669"/>
    <property type="project" value="InterPro"/>
</dbReference>
<dbReference type="Pfam" id="PF13796">
    <property type="entry name" value="Sensor"/>
    <property type="match status" value="1"/>
</dbReference>
<evidence type="ECO:0000256" key="2">
    <source>
        <dbReference type="ARBA" id="ARBA00012438"/>
    </source>
</evidence>
<dbReference type="Gene3D" id="1.20.5.1930">
    <property type="match status" value="1"/>
</dbReference>
<proteinExistence type="predicted"/>
<dbReference type="GO" id="GO:0000155">
    <property type="term" value="F:phosphorelay sensor kinase activity"/>
    <property type="evidence" value="ECO:0007669"/>
    <property type="project" value="InterPro"/>
</dbReference>
<evidence type="ECO:0000256" key="9">
    <source>
        <dbReference type="SAM" id="MobiDB-lite"/>
    </source>
</evidence>
<dbReference type="GO" id="GO:0016020">
    <property type="term" value="C:membrane"/>
    <property type="evidence" value="ECO:0007669"/>
    <property type="project" value="InterPro"/>
</dbReference>
<feature type="domain" description="Signal transduction histidine kinase subgroup 3 dimerisation and phosphoacceptor" evidence="11">
    <location>
        <begin position="205"/>
        <end position="268"/>
    </location>
</feature>
<evidence type="ECO:0000256" key="4">
    <source>
        <dbReference type="ARBA" id="ARBA00022679"/>
    </source>
</evidence>
<evidence type="ECO:0000256" key="5">
    <source>
        <dbReference type="ARBA" id="ARBA00022741"/>
    </source>
</evidence>
<keyword evidence="14" id="KW-1185">Reference proteome</keyword>
<dbReference type="EC" id="2.7.13.3" evidence="2"/>
<dbReference type="PANTHER" id="PTHR24421">
    <property type="entry name" value="NITRATE/NITRITE SENSOR PROTEIN NARX-RELATED"/>
    <property type="match status" value="1"/>
</dbReference>
<organism evidence="13 14">
    <name type="scientific">Paractinoplanes toevensis</name>
    <dbReference type="NCBI Taxonomy" id="571911"/>
    <lineage>
        <taxon>Bacteria</taxon>
        <taxon>Bacillati</taxon>
        <taxon>Actinomycetota</taxon>
        <taxon>Actinomycetes</taxon>
        <taxon>Micromonosporales</taxon>
        <taxon>Micromonosporaceae</taxon>
        <taxon>Paractinoplanes</taxon>
    </lineage>
</organism>
<feature type="region of interest" description="Disordered" evidence="9">
    <location>
        <begin position="439"/>
        <end position="461"/>
    </location>
</feature>
<feature type="compositionally biased region" description="Gly residues" evidence="9">
    <location>
        <begin position="345"/>
        <end position="402"/>
    </location>
</feature>
<dbReference type="Proteomes" id="UP000677082">
    <property type="component" value="Unassembled WGS sequence"/>
</dbReference>
<evidence type="ECO:0000256" key="7">
    <source>
        <dbReference type="ARBA" id="ARBA00022840"/>
    </source>
</evidence>
<feature type="transmembrane region" description="Helical" evidence="10">
    <location>
        <begin position="34"/>
        <end position="58"/>
    </location>
</feature>
<evidence type="ECO:0000256" key="3">
    <source>
        <dbReference type="ARBA" id="ARBA00022553"/>
    </source>
</evidence>
<evidence type="ECO:0000256" key="8">
    <source>
        <dbReference type="ARBA" id="ARBA00023012"/>
    </source>
</evidence>
<evidence type="ECO:0000256" key="1">
    <source>
        <dbReference type="ARBA" id="ARBA00000085"/>
    </source>
</evidence>
<gene>
    <name evidence="13" type="ORF">Ato02nite_026670</name>
</gene>
<keyword evidence="10" id="KW-0812">Transmembrane</keyword>
<dbReference type="InterPro" id="IPR036890">
    <property type="entry name" value="HATPase_C_sf"/>
</dbReference>
<keyword evidence="8" id="KW-0902">Two-component regulatory system</keyword>
<evidence type="ECO:0000313" key="14">
    <source>
        <dbReference type="Proteomes" id="UP000677082"/>
    </source>
</evidence>
<keyword evidence="3" id="KW-0597">Phosphoprotein</keyword>
<dbReference type="SUPFAM" id="SSF55874">
    <property type="entry name" value="ATPase domain of HSP90 chaperone/DNA topoisomerase II/histidine kinase"/>
    <property type="match status" value="1"/>
</dbReference>
<dbReference type="InterPro" id="IPR011712">
    <property type="entry name" value="Sig_transdc_His_kin_sub3_dim/P"/>
</dbReference>
<sequence length="461" mass="46371">MILLRVWASARWWRELAFVLSGAVLRLPTTALALLGIAACGLSVVIFGLALLAGLLAVARRTPAYFRAPARKLLGWDWPDAKPASRNPLTDSTAWRALAYCFVGFALIYTGAYFTVFLLGSGLAALTYPAWWFAEAGDHSWAGSWLVAGEGLLLLLAAPWFVRLVVFADSLLVRGLLHPSKAARRIAQLEAGRAALQADAAALLRRVERDLHDGTQARLVTLGVQLARIEHKTDEPDVRALAADSRHTVTEALAELRDIVRGMHPPALDDGLEIALSTLAARSAVPATVRVDLAGRPPDATASAIYFTVAELLTNVARHAKATRVAIVLTDDPTRLTLTVHDDGQGGAAVGAPTGGPGGGPGGGVPGGGPGGGGAAGGPGGGPGGGVPGGGPGGGGAAGGPGGGAAGGPGGGAAGGPGGATPAGSGLAGLARRAEALDGGLRVDSPAGGPTIVTMTLPREY</sequence>
<reference evidence="13 14" key="1">
    <citation type="submission" date="2021-03" db="EMBL/GenBank/DDBJ databases">
        <title>Whole genome shotgun sequence of Actinoplanes toevensis NBRC 105298.</title>
        <authorList>
            <person name="Komaki H."/>
            <person name="Tamura T."/>
        </authorList>
    </citation>
    <scope>NUCLEOTIDE SEQUENCE [LARGE SCALE GENOMIC DNA]</scope>
    <source>
        <strain evidence="13 14">NBRC 105298</strain>
    </source>
</reference>
<keyword evidence="4" id="KW-0808">Transferase</keyword>
<feature type="region of interest" description="Disordered" evidence="9">
    <location>
        <begin position="408"/>
        <end position="427"/>
    </location>
</feature>
<evidence type="ECO:0000259" key="11">
    <source>
        <dbReference type="Pfam" id="PF07730"/>
    </source>
</evidence>
<feature type="transmembrane region" description="Helical" evidence="10">
    <location>
        <begin position="151"/>
        <end position="177"/>
    </location>
</feature>
<comment type="catalytic activity">
    <reaction evidence="1">
        <text>ATP + protein L-histidine = ADP + protein N-phospho-L-histidine.</text>
        <dbReference type="EC" id="2.7.13.3"/>
    </reaction>
</comment>
<protein>
    <recommendedName>
        <fullName evidence="2">histidine kinase</fullName>
        <ecNumber evidence="2">2.7.13.3</ecNumber>
    </recommendedName>
</protein>
<evidence type="ECO:0000259" key="12">
    <source>
        <dbReference type="Pfam" id="PF13796"/>
    </source>
</evidence>
<dbReference type="InterPro" id="IPR025828">
    <property type="entry name" value="Put_sensor_dom"/>
</dbReference>
<feature type="domain" description="Putative sensor" evidence="12">
    <location>
        <begin position="18"/>
        <end position="177"/>
    </location>
</feature>
<keyword evidence="10" id="KW-0472">Membrane</keyword>
<keyword evidence="7" id="KW-0067">ATP-binding</keyword>
<keyword evidence="5" id="KW-0547">Nucleotide-binding</keyword>
<feature type="compositionally biased region" description="Gly residues" evidence="9">
    <location>
        <begin position="408"/>
        <end position="421"/>
    </location>
</feature>
<dbReference type="Pfam" id="PF07730">
    <property type="entry name" value="HisKA_3"/>
    <property type="match status" value="1"/>
</dbReference>
<evidence type="ECO:0000313" key="13">
    <source>
        <dbReference type="EMBL" id="GIM90874.1"/>
    </source>
</evidence>
<dbReference type="RefSeq" id="WP_213006784.1">
    <property type="nucleotide sequence ID" value="NZ_BOQN01000038.1"/>
</dbReference>